<comment type="subcellular location">
    <subcellularLocation>
        <location evidence="1">Cell membrane</location>
        <topology evidence="1">Multi-pass membrane protein</topology>
    </subcellularLocation>
</comment>
<feature type="transmembrane region" description="Helical" evidence="9">
    <location>
        <begin position="324"/>
        <end position="342"/>
    </location>
</feature>
<dbReference type="PANTHER" id="PTHR43394">
    <property type="entry name" value="ATP-DEPENDENT PERMEASE MDL1, MITOCHONDRIAL"/>
    <property type="match status" value="1"/>
</dbReference>
<evidence type="ECO:0000256" key="8">
    <source>
        <dbReference type="ARBA" id="ARBA00023136"/>
    </source>
</evidence>
<organism evidence="12 13">
    <name type="scientific">Bythopirellula polymerisocia</name>
    <dbReference type="NCBI Taxonomy" id="2528003"/>
    <lineage>
        <taxon>Bacteria</taxon>
        <taxon>Pseudomonadati</taxon>
        <taxon>Planctomycetota</taxon>
        <taxon>Planctomycetia</taxon>
        <taxon>Pirellulales</taxon>
        <taxon>Lacipirellulaceae</taxon>
        <taxon>Bythopirellula</taxon>
    </lineage>
</organism>
<dbReference type="CDD" id="cd07346">
    <property type="entry name" value="ABC_6TM_exporters"/>
    <property type="match status" value="1"/>
</dbReference>
<evidence type="ECO:0000313" key="13">
    <source>
        <dbReference type="Proteomes" id="UP000318437"/>
    </source>
</evidence>
<dbReference type="PROSITE" id="PS50893">
    <property type="entry name" value="ABC_TRANSPORTER_2"/>
    <property type="match status" value="1"/>
</dbReference>
<keyword evidence="13" id="KW-1185">Reference proteome</keyword>
<proteinExistence type="predicted"/>
<dbReference type="Pfam" id="PF00005">
    <property type="entry name" value="ABC_tran"/>
    <property type="match status" value="1"/>
</dbReference>
<comment type="caution">
    <text evidence="12">The sequence shown here is derived from an EMBL/GenBank/DDBJ whole genome shotgun (WGS) entry which is preliminary data.</text>
</comment>
<feature type="transmembrane region" description="Helical" evidence="9">
    <location>
        <begin position="293"/>
        <end position="312"/>
    </location>
</feature>
<feature type="transmembrane region" description="Helical" evidence="9">
    <location>
        <begin position="208"/>
        <end position="226"/>
    </location>
</feature>
<evidence type="ECO:0000259" key="10">
    <source>
        <dbReference type="PROSITE" id="PS50893"/>
    </source>
</evidence>
<keyword evidence="7 9" id="KW-1133">Transmembrane helix</keyword>
<protein>
    <submittedName>
        <fullName evidence="12">Putative multidrug export ATP-binding/permease protein</fullName>
        <ecNumber evidence="12">3.6.3.-</ecNumber>
    </submittedName>
</protein>
<evidence type="ECO:0000256" key="2">
    <source>
        <dbReference type="ARBA" id="ARBA00022448"/>
    </source>
</evidence>
<dbReference type="GO" id="GO:0016887">
    <property type="term" value="F:ATP hydrolysis activity"/>
    <property type="evidence" value="ECO:0007669"/>
    <property type="project" value="InterPro"/>
</dbReference>
<feature type="transmembrane region" description="Helical" evidence="9">
    <location>
        <begin position="52"/>
        <end position="70"/>
    </location>
</feature>
<dbReference type="Gene3D" id="3.40.50.300">
    <property type="entry name" value="P-loop containing nucleotide triphosphate hydrolases"/>
    <property type="match status" value="1"/>
</dbReference>
<reference evidence="12 13" key="1">
    <citation type="submission" date="2019-02" db="EMBL/GenBank/DDBJ databases">
        <title>Deep-cultivation of Planctomycetes and their phenomic and genomic characterization uncovers novel biology.</title>
        <authorList>
            <person name="Wiegand S."/>
            <person name="Jogler M."/>
            <person name="Boedeker C."/>
            <person name="Pinto D."/>
            <person name="Vollmers J."/>
            <person name="Rivas-Marin E."/>
            <person name="Kohn T."/>
            <person name="Peeters S.H."/>
            <person name="Heuer A."/>
            <person name="Rast P."/>
            <person name="Oberbeckmann S."/>
            <person name="Bunk B."/>
            <person name="Jeske O."/>
            <person name="Meyerdierks A."/>
            <person name="Storesund J.E."/>
            <person name="Kallscheuer N."/>
            <person name="Luecker S."/>
            <person name="Lage O.M."/>
            <person name="Pohl T."/>
            <person name="Merkel B.J."/>
            <person name="Hornburger P."/>
            <person name="Mueller R.-W."/>
            <person name="Bruemmer F."/>
            <person name="Labrenz M."/>
            <person name="Spormann A.M."/>
            <person name="Op Den Camp H."/>
            <person name="Overmann J."/>
            <person name="Amann R."/>
            <person name="Jetten M.S.M."/>
            <person name="Mascher T."/>
            <person name="Medema M.H."/>
            <person name="Devos D.P."/>
            <person name="Kaster A.-K."/>
            <person name="Ovreas L."/>
            <person name="Rohde M."/>
            <person name="Galperin M.Y."/>
            <person name="Jogler C."/>
        </authorList>
    </citation>
    <scope>NUCLEOTIDE SEQUENCE [LARGE SCALE GENOMIC DNA]</scope>
    <source>
        <strain evidence="12 13">Pla144</strain>
    </source>
</reference>
<dbReference type="PROSITE" id="PS00211">
    <property type="entry name" value="ABC_TRANSPORTER_1"/>
    <property type="match status" value="1"/>
</dbReference>
<dbReference type="EMBL" id="SJPS01000005">
    <property type="protein sequence ID" value="TWU24472.1"/>
    <property type="molecule type" value="Genomic_DNA"/>
</dbReference>
<gene>
    <name evidence="12" type="ORF">Pla144_33560</name>
</gene>
<evidence type="ECO:0000256" key="6">
    <source>
        <dbReference type="ARBA" id="ARBA00022840"/>
    </source>
</evidence>
<dbReference type="GO" id="GO:0005524">
    <property type="term" value="F:ATP binding"/>
    <property type="evidence" value="ECO:0007669"/>
    <property type="project" value="UniProtKB-KW"/>
</dbReference>
<keyword evidence="12" id="KW-0378">Hydrolase</keyword>
<dbReference type="GO" id="GO:0005886">
    <property type="term" value="C:plasma membrane"/>
    <property type="evidence" value="ECO:0007669"/>
    <property type="project" value="UniProtKB-SubCell"/>
</dbReference>
<evidence type="ECO:0000256" key="9">
    <source>
        <dbReference type="SAM" id="Phobius"/>
    </source>
</evidence>
<dbReference type="GO" id="GO:0015421">
    <property type="term" value="F:ABC-type oligopeptide transporter activity"/>
    <property type="evidence" value="ECO:0007669"/>
    <property type="project" value="TreeGrafter"/>
</dbReference>
<sequence>MRKTSASSKERFDDYRREMFAGVKSDQGKKRRERSTWALVASFFELLRGQRAALGFALGTLTISTILALIPPATTKIVIENVLGDEPLPASLAEWLPSDRWSLLVAIVVGVFAISVVRLALHVWGRWHATRVTKLLQLSIRKKVFSHVMRLPLHRVQELKSGGAASILRQDAGSVGELVFGMIYNPWRAIVQLVGSLCVLAWVDWRLLLGAVLVIPLVIATHRMWISKIRPQHRRIRAEREKVDSLATEAFGGMRVVRAFGGQRVETSRIMRGNHLMGRQELYSWWWMRWIEILWEILMPLASGALILYGGYRVLGGALSTGELVMFLAYLLMLLGPLAVLAQSAAEFQNGLAGLDRILDLLEEPREISSTAATKIEKTEVEGGITLENISFSYPGSDAFALEGINLEIAPREMIALVGPSGGGKTTLCNLVARFYEPTSGRILLDGQDLADLDMDSYRQLIGIVEQDVFLFDGTIAANIAYGNRHASEEEIRQAAQVANAAEFIEVLPNGYNALIGERGVKLSGGQRQRIAIARAVLADPKILILDEATSNLDTESERTIQAGIANLMASRTCLVIAHRLSTIAHADRIVVLEHGQISEVGTHDVLMATNGKYRRMVDLQTQPQEKKATKANANSSISL</sequence>
<dbReference type="SUPFAM" id="SSF52540">
    <property type="entry name" value="P-loop containing nucleoside triphosphate hydrolases"/>
    <property type="match status" value="1"/>
</dbReference>
<evidence type="ECO:0000259" key="11">
    <source>
        <dbReference type="PROSITE" id="PS50929"/>
    </source>
</evidence>
<dbReference type="AlphaFoldDB" id="A0A5C6CJD3"/>
<dbReference type="Gene3D" id="1.20.1560.10">
    <property type="entry name" value="ABC transporter type 1, transmembrane domain"/>
    <property type="match status" value="1"/>
</dbReference>
<keyword evidence="6 12" id="KW-0067">ATP-binding</keyword>
<dbReference type="InterPro" id="IPR027417">
    <property type="entry name" value="P-loop_NTPase"/>
</dbReference>
<dbReference type="InterPro" id="IPR017871">
    <property type="entry name" value="ABC_transporter-like_CS"/>
</dbReference>
<keyword evidence="4 9" id="KW-0812">Transmembrane</keyword>
<feature type="domain" description="ABC transporter" evidence="10">
    <location>
        <begin position="385"/>
        <end position="620"/>
    </location>
</feature>
<keyword evidence="5" id="KW-0547">Nucleotide-binding</keyword>
<dbReference type="OrthoDB" id="9762778at2"/>
<dbReference type="PROSITE" id="PS50929">
    <property type="entry name" value="ABC_TM1F"/>
    <property type="match status" value="1"/>
</dbReference>
<feature type="domain" description="ABC transmembrane type-1" evidence="11">
    <location>
        <begin position="56"/>
        <end position="350"/>
    </location>
</feature>
<dbReference type="InterPro" id="IPR003593">
    <property type="entry name" value="AAA+_ATPase"/>
</dbReference>
<evidence type="ECO:0000256" key="3">
    <source>
        <dbReference type="ARBA" id="ARBA00022475"/>
    </source>
</evidence>
<dbReference type="Pfam" id="PF00664">
    <property type="entry name" value="ABC_membrane"/>
    <property type="match status" value="1"/>
</dbReference>
<dbReference type="InterPro" id="IPR039421">
    <property type="entry name" value="Type_1_exporter"/>
</dbReference>
<dbReference type="Proteomes" id="UP000318437">
    <property type="component" value="Unassembled WGS sequence"/>
</dbReference>
<dbReference type="InterPro" id="IPR011527">
    <property type="entry name" value="ABC1_TM_dom"/>
</dbReference>
<keyword evidence="3" id="KW-1003">Cell membrane</keyword>
<name>A0A5C6CJD3_9BACT</name>
<accession>A0A5C6CJD3</accession>
<dbReference type="SUPFAM" id="SSF90123">
    <property type="entry name" value="ABC transporter transmembrane region"/>
    <property type="match status" value="1"/>
</dbReference>
<dbReference type="EC" id="3.6.3.-" evidence="12"/>
<evidence type="ECO:0000256" key="7">
    <source>
        <dbReference type="ARBA" id="ARBA00022989"/>
    </source>
</evidence>
<dbReference type="SMART" id="SM00382">
    <property type="entry name" value="AAA"/>
    <property type="match status" value="1"/>
</dbReference>
<keyword evidence="2" id="KW-0813">Transport</keyword>
<evidence type="ECO:0000256" key="4">
    <source>
        <dbReference type="ARBA" id="ARBA00022692"/>
    </source>
</evidence>
<feature type="transmembrane region" description="Helical" evidence="9">
    <location>
        <begin position="101"/>
        <end position="121"/>
    </location>
</feature>
<keyword evidence="8 9" id="KW-0472">Membrane</keyword>
<dbReference type="InterPro" id="IPR003439">
    <property type="entry name" value="ABC_transporter-like_ATP-bd"/>
</dbReference>
<dbReference type="RefSeq" id="WP_146451719.1">
    <property type="nucleotide sequence ID" value="NZ_SJPS01000005.1"/>
</dbReference>
<evidence type="ECO:0000313" key="12">
    <source>
        <dbReference type="EMBL" id="TWU24472.1"/>
    </source>
</evidence>
<evidence type="ECO:0000256" key="5">
    <source>
        <dbReference type="ARBA" id="ARBA00022741"/>
    </source>
</evidence>
<evidence type="ECO:0000256" key="1">
    <source>
        <dbReference type="ARBA" id="ARBA00004651"/>
    </source>
</evidence>
<dbReference type="PANTHER" id="PTHR43394:SF1">
    <property type="entry name" value="ATP-BINDING CASSETTE SUB-FAMILY B MEMBER 10, MITOCHONDRIAL"/>
    <property type="match status" value="1"/>
</dbReference>
<dbReference type="InterPro" id="IPR036640">
    <property type="entry name" value="ABC1_TM_sf"/>
</dbReference>
<dbReference type="FunFam" id="3.40.50.300:FF:000221">
    <property type="entry name" value="Multidrug ABC transporter ATP-binding protein"/>
    <property type="match status" value="1"/>
</dbReference>